<dbReference type="WBParaSite" id="NBR_0000661601-mRNA-1">
    <property type="protein sequence ID" value="NBR_0000661601-mRNA-1"/>
    <property type="gene ID" value="NBR_0000661601"/>
</dbReference>
<reference evidence="3" key="1">
    <citation type="submission" date="2017-02" db="UniProtKB">
        <authorList>
            <consortium name="WormBaseParasite"/>
        </authorList>
    </citation>
    <scope>IDENTIFICATION</scope>
</reference>
<proteinExistence type="predicted"/>
<keyword evidence="2" id="KW-1185">Reference proteome</keyword>
<organism evidence="3">
    <name type="scientific">Nippostrongylus brasiliensis</name>
    <name type="common">Rat hookworm</name>
    <dbReference type="NCBI Taxonomy" id="27835"/>
    <lineage>
        <taxon>Eukaryota</taxon>
        <taxon>Metazoa</taxon>
        <taxon>Ecdysozoa</taxon>
        <taxon>Nematoda</taxon>
        <taxon>Chromadorea</taxon>
        <taxon>Rhabditida</taxon>
        <taxon>Rhabditina</taxon>
        <taxon>Rhabditomorpha</taxon>
        <taxon>Strongyloidea</taxon>
        <taxon>Heligmosomidae</taxon>
        <taxon>Nippostrongylus</taxon>
    </lineage>
</organism>
<dbReference type="Proteomes" id="UP000271162">
    <property type="component" value="Unassembled WGS sequence"/>
</dbReference>
<name>A0A0N4XV31_NIPBR</name>
<accession>A0A0N4XV31</accession>
<evidence type="ECO:0000313" key="2">
    <source>
        <dbReference type="Proteomes" id="UP000271162"/>
    </source>
</evidence>
<evidence type="ECO:0000313" key="3">
    <source>
        <dbReference type="WBParaSite" id="NBR_0000661601-mRNA-1"/>
    </source>
</evidence>
<gene>
    <name evidence="1" type="ORF">NBR_LOCUS6617</name>
</gene>
<dbReference type="OrthoDB" id="5841928at2759"/>
<dbReference type="EMBL" id="UYSL01019815">
    <property type="protein sequence ID" value="VDL70206.1"/>
    <property type="molecule type" value="Genomic_DNA"/>
</dbReference>
<protein>
    <submittedName>
        <fullName evidence="1 3">Uncharacterized protein</fullName>
    </submittedName>
</protein>
<sequence>MFFYGPRGRHVQPRMIYSQAFRNEQFSPAVALFSAAGLIRTTAGIHEEQRAAAAAAAAANSGIAKKHSPAQQSKLFPTTIHNF</sequence>
<evidence type="ECO:0000313" key="1">
    <source>
        <dbReference type="EMBL" id="VDL70206.1"/>
    </source>
</evidence>
<reference evidence="1 2" key="2">
    <citation type="submission" date="2018-11" db="EMBL/GenBank/DDBJ databases">
        <authorList>
            <consortium name="Pathogen Informatics"/>
        </authorList>
    </citation>
    <scope>NUCLEOTIDE SEQUENCE [LARGE SCALE GENOMIC DNA]</scope>
</reference>
<dbReference type="AlphaFoldDB" id="A0A0N4XV31"/>
<dbReference type="OMA" id="KSTAQCK"/>